<feature type="region of interest" description="Disordered" evidence="5">
    <location>
        <begin position="504"/>
        <end position="523"/>
    </location>
</feature>
<dbReference type="PANTHER" id="PTHR13832:SF741">
    <property type="entry name" value="PROTEIN PHOSPHATASE FEM-2"/>
    <property type="match status" value="1"/>
</dbReference>
<dbReference type="GeneID" id="9819517"/>
<dbReference type="GO" id="GO:0004722">
    <property type="term" value="F:protein serine/threonine phosphatase activity"/>
    <property type="evidence" value="ECO:0007669"/>
    <property type="project" value="InterPro"/>
</dbReference>
<dbReference type="AlphaFoldDB" id="E3MLB2"/>
<dbReference type="Pfam" id="PF00481">
    <property type="entry name" value="PP2C"/>
    <property type="match status" value="1"/>
</dbReference>
<evidence type="ECO:0000256" key="6">
    <source>
        <dbReference type="SAM" id="Phobius"/>
    </source>
</evidence>
<dbReference type="PROSITE" id="PS51746">
    <property type="entry name" value="PPM_2"/>
    <property type="match status" value="1"/>
</dbReference>
<evidence type="ECO:0000256" key="5">
    <source>
        <dbReference type="SAM" id="MobiDB-lite"/>
    </source>
</evidence>
<keyword evidence="6" id="KW-1133">Transmembrane helix</keyword>
<evidence type="ECO:0000256" key="4">
    <source>
        <dbReference type="RuleBase" id="RU003465"/>
    </source>
</evidence>
<name>E3MLB2_CAERE</name>
<accession>E3MLB2</accession>
<keyword evidence="1" id="KW-0479">Metal-binding</keyword>
<dbReference type="SUPFAM" id="SSF81606">
    <property type="entry name" value="PP2C-like"/>
    <property type="match status" value="1"/>
</dbReference>
<keyword evidence="6" id="KW-0472">Membrane</keyword>
<feature type="transmembrane region" description="Helical" evidence="6">
    <location>
        <begin position="6"/>
        <end position="28"/>
    </location>
</feature>
<dbReference type="SMART" id="SM00331">
    <property type="entry name" value="PP2C_SIG"/>
    <property type="match status" value="1"/>
</dbReference>
<keyword evidence="3 4" id="KW-0904">Protein phosphatase</keyword>
<proteinExistence type="inferred from homology"/>
<dbReference type="InterPro" id="IPR001932">
    <property type="entry name" value="PPM-type_phosphatase-like_dom"/>
</dbReference>
<dbReference type="SMART" id="SM00332">
    <property type="entry name" value="PP2Cc"/>
    <property type="match status" value="1"/>
</dbReference>
<dbReference type="Gene3D" id="1.10.1740.220">
    <property type="match status" value="1"/>
</dbReference>
<dbReference type="OrthoDB" id="10264738at2759"/>
<dbReference type="InterPro" id="IPR000222">
    <property type="entry name" value="PP2C_BS"/>
</dbReference>
<dbReference type="CTD" id="9819517"/>
<keyword evidence="6" id="KW-0812">Transmembrane</keyword>
<evidence type="ECO:0000256" key="2">
    <source>
        <dbReference type="ARBA" id="ARBA00022801"/>
    </source>
</evidence>
<feature type="domain" description="PPM-type phosphatase" evidence="7">
    <location>
        <begin position="232"/>
        <end position="495"/>
    </location>
</feature>
<evidence type="ECO:0000256" key="3">
    <source>
        <dbReference type="ARBA" id="ARBA00022912"/>
    </source>
</evidence>
<gene>
    <name evidence="8" type="primary">Cre-fem-2</name>
    <name evidence="8" type="ORF">CRE_25665</name>
</gene>
<evidence type="ECO:0000256" key="1">
    <source>
        <dbReference type="ARBA" id="ARBA00022723"/>
    </source>
</evidence>
<dbReference type="InParanoid" id="E3MLB2"/>
<dbReference type="HOGENOM" id="CLU_610072_0_0_1"/>
<feature type="region of interest" description="Disordered" evidence="5">
    <location>
        <begin position="39"/>
        <end position="59"/>
    </location>
</feature>
<comment type="similarity">
    <text evidence="4">Belongs to the PP2C family.</text>
</comment>
<dbReference type="Gene3D" id="3.60.40.10">
    <property type="entry name" value="PPM-type phosphatase domain"/>
    <property type="match status" value="1"/>
</dbReference>
<protein>
    <submittedName>
        <fullName evidence="8">CRE-FEM-2 protein</fullName>
    </submittedName>
</protein>
<dbReference type="STRING" id="31234.E3MLB2"/>
<sequence>MPTFFTVFEVSSVLATFIIFSRFFQFLFQKYVELQMSDPPVEKTSPEKTEGSSSGSFRVPFESDKLGDPDFKPCVAQITMERNAVFEDNFLDRRQSARAVIEYCFEDEMQNLVEGRPAVSEEPVVPIRFRRPPPSGPAHDVFGDAMNEIFQKLMMKGQCADFCHWMAYWLTKEQDDANDGFFGNIRYNPDVYVTEGTTEAKKAFVDSMWPTAQRILLKSVRNSTILRTKWTGIHVSADQLKGQRPKQEDRFVAYPNSQYMNRTQDPVALLGVFDGHGGHECSQYAASHFWEAWLETRQTSDGDELQNQLKKSLELLDQRLTVRSVKEYWKGGTTATCCAIDKENKTMAFAWLGDSPGYVMNNMEFRKVTREHSPSDPEEARRVEEAGGQLFVIGGELRVNGVLNLTRALGDVPGRPMISNEPEICERPIEQGDYMVFLACDGVSDVLNTADLYNLVGEFVRTFPVEDYSEMARWFCHKSITAGSADNVTVVIGFLRPPQDIWNLMSRSSDDESDEEEEDEDDD</sequence>
<evidence type="ECO:0000259" key="7">
    <source>
        <dbReference type="PROSITE" id="PS51746"/>
    </source>
</evidence>
<reference evidence="8" key="1">
    <citation type="submission" date="2007-07" db="EMBL/GenBank/DDBJ databases">
        <title>PCAP assembly of the Caenorhabditis remanei genome.</title>
        <authorList>
            <consortium name="The Caenorhabditis remanei Sequencing Consortium"/>
            <person name="Wilson R.K."/>
        </authorList>
    </citation>
    <scope>NUCLEOTIDE SEQUENCE [LARGE SCALE GENOMIC DNA]</scope>
    <source>
        <strain evidence="8">PB4641</strain>
    </source>
</reference>
<dbReference type="FunCoup" id="E3MLB2">
    <property type="interactions" value="1620"/>
</dbReference>
<dbReference type="PROSITE" id="PS01032">
    <property type="entry name" value="PPM_1"/>
    <property type="match status" value="1"/>
</dbReference>
<dbReference type="RefSeq" id="XP_003103138.2">
    <property type="nucleotide sequence ID" value="XM_003103090.2"/>
</dbReference>
<evidence type="ECO:0000313" key="9">
    <source>
        <dbReference type="Proteomes" id="UP000008281"/>
    </source>
</evidence>
<keyword evidence="9" id="KW-1185">Reference proteome</keyword>
<organism evidence="9">
    <name type="scientific">Caenorhabditis remanei</name>
    <name type="common">Caenorhabditis vulgaris</name>
    <dbReference type="NCBI Taxonomy" id="31234"/>
    <lineage>
        <taxon>Eukaryota</taxon>
        <taxon>Metazoa</taxon>
        <taxon>Ecdysozoa</taxon>
        <taxon>Nematoda</taxon>
        <taxon>Chromadorea</taxon>
        <taxon>Rhabditida</taxon>
        <taxon>Rhabditina</taxon>
        <taxon>Rhabditomorpha</taxon>
        <taxon>Rhabditoidea</taxon>
        <taxon>Rhabditidae</taxon>
        <taxon>Peloderinae</taxon>
        <taxon>Caenorhabditis</taxon>
    </lineage>
</organism>
<dbReference type="FunFam" id="3.60.40.10:FF:000182">
    <property type="entry name" value="Protein phosphatase fem-2"/>
    <property type="match status" value="1"/>
</dbReference>
<dbReference type="eggNOG" id="KOG0698">
    <property type="taxonomic scope" value="Eukaryota"/>
</dbReference>
<feature type="compositionally biased region" description="Acidic residues" evidence="5">
    <location>
        <begin position="511"/>
        <end position="523"/>
    </location>
</feature>
<feature type="compositionally biased region" description="Basic and acidic residues" evidence="5">
    <location>
        <begin position="40"/>
        <end position="50"/>
    </location>
</feature>
<dbReference type="GO" id="GO:0046872">
    <property type="term" value="F:metal ion binding"/>
    <property type="evidence" value="ECO:0007669"/>
    <property type="project" value="UniProtKB-KW"/>
</dbReference>
<dbReference type="InterPro" id="IPR015655">
    <property type="entry name" value="PP2C"/>
</dbReference>
<keyword evidence="2 4" id="KW-0378">Hydrolase</keyword>
<evidence type="ECO:0000313" key="8">
    <source>
        <dbReference type="EMBL" id="EFP04467.1"/>
    </source>
</evidence>
<dbReference type="InterPro" id="IPR036457">
    <property type="entry name" value="PPM-type-like_dom_sf"/>
</dbReference>
<dbReference type="SMR" id="E3MLB2"/>
<dbReference type="PANTHER" id="PTHR13832">
    <property type="entry name" value="PROTEIN PHOSPHATASE 2C"/>
    <property type="match status" value="1"/>
</dbReference>
<dbReference type="Proteomes" id="UP000008281">
    <property type="component" value="Unassembled WGS sequence"/>
</dbReference>
<dbReference type="KEGG" id="crq:GCK72_011898"/>
<dbReference type="EMBL" id="DS268454">
    <property type="protein sequence ID" value="EFP04467.1"/>
    <property type="molecule type" value="Genomic_DNA"/>
</dbReference>
<dbReference type="OMA" id="GGHECSQ"/>
<dbReference type="CDD" id="cd00143">
    <property type="entry name" value="PP2Cc"/>
    <property type="match status" value="1"/>
</dbReference>